<comment type="caution">
    <text evidence="2">The sequence shown here is derived from an EMBL/GenBank/DDBJ whole genome shotgun (WGS) entry which is preliminary data.</text>
</comment>
<dbReference type="RefSeq" id="WP_277861516.1">
    <property type="nucleotide sequence ID" value="NZ_JARRAG010000002.1"/>
</dbReference>
<feature type="compositionally biased region" description="Basic and acidic residues" evidence="1">
    <location>
        <begin position="72"/>
        <end position="97"/>
    </location>
</feature>
<evidence type="ECO:0000256" key="1">
    <source>
        <dbReference type="SAM" id="MobiDB-lite"/>
    </source>
</evidence>
<feature type="region of interest" description="Disordered" evidence="1">
    <location>
        <begin position="41"/>
        <end position="138"/>
    </location>
</feature>
<protein>
    <recommendedName>
        <fullName evidence="4">Translation initiation factor IF-2</fullName>
    </recommendedName>
</protein>
<feature type="region of interest" description="Disordered" evidence="1">
    <location>
        <begin position="1"/>
        <end position="25"/>
    </location>
</feature>
<evidence type="ECO:0000313" key="3">
    <source>
        <dbReference type="Proteomes" id="UP001216907"/>
    </source>
</evidence>
<accession>A0ABT6FCS8</accession>
<feature type="compositionally biased region" description="Basic and acidic residues" evidence="1">
    <location>
        <begin position="1"/>
        <end position="15"/>
    </location>
</feature>
<organism evidence="2 3">
    <name type="scientific">Paludisphaera mucosa</name>
    <dbReference type="NCBI Taxonomy" id="3030827"/>
    <lineage>
        <taxon>Bacteria</taxon>
        <taxon>Pseudomonadati</taxon>
        <taxon>Planctomycetota</taxon>
        <taxon>Planctomycetia</taxon>
        <taxon>Isosphaerales</taxon>
        <taxon>Isosphaeraceae</taxon>
        <taxon>Paludisphaera</taxon>
    </lineage>
</organism>
<dbReference type="EMBL" id="JARRAG010000002">
    <property type="protein sequence ID" value="MDG3005170.1"/>
    <property type="molecule type" value="Genomic_DNA"/>
</dbReference>
<sequence>MLRTIRDLLDKKTDTSELEAETGMSRTEMEQFVKQYEKLKSEPAGPGREIEIKPGQSGEGVRAEPGLPGLGDRARSSSKTIKERGATAQDEIRDNQEGIRFAPPAEFRGKVEGYKNALSRRPGSPARPSRPAPSGGAR</sequence>
<keyword evidence="3" id="KW-1185">Reference proteome</keyword>
<proteinExistence type="predicted"/>
<dbReference type="Proteomes" id="UP001216907">
    <property type="component" value="Unassembled WGS sequence"/>
</dbReference>
<feature type="compositionally biased region" description="Low complexity" evidence="1">
    <location>
        <begin position="119"/>
        <end position="138"/>
    </location>
</feature>
<evidence type="ECO:0008006" key="4">
    <source>
        <dbReference type="Google" id="ProtNLM"/>
    </source>
</evidence>
<gene>
    <name evidence="2" type="ORF">PZE19_15385</name>
</gene>
<reference evidence="2 3" key="1">
    <citation type="submission" date="2023-03" db="EMBL/GenBank/DDBJ databases">
        <title>Paludisphaera mucosa sp. nov. a novel planctomycete from northern fen.</title>
        <authorList>
            <person name="Ivanova A."/>
        </authorList>
    </citation>
    <scope>NUCLEOTIDE SEQUENCE [LARGE SCALE GENOMIC DNA]</scope>
    <source>
        <strain evidence="2 3">Pla2</strain>
    </source>
</reference>
<evidence type="ECO:0000313" key="2">
    <source>
        <dbReference type="EMBL" id="MDG3005170.1"/>
    </source>
</evidence>
<name>A0ABT6FCS8_9BACT</name>